<gene>
    <name evidence="2" type="ORF">COT24_00230</name>
</gene>
<dbReference type="PROSITE" id="PS51112">
    <property type="entry name" value="AMMECR1"/>
    <property type="match status" value="1"/>
</dbReference>
<evidence type="ECO:0000313" key="3">
    <source>
        <dbReference type="Proteomes" id="UP000231542"/>
    </source>
</evidence>
<reference evidence="2 3" key="1">
    <citation type="submission" date="2017-09" db="EMBL/GenBank/DDBJ databases">
        <title>Depth-based differentiation of microbial function through sediment-hosted aquifers and enrichment of novel symbionts in the deep terrestrial subsurface.</title>
        <authorList>
            <person name="Probst A.J."/>
            <person name="Ladd B."/>
            <person name="Jarett J.K."/>
            <person name="Geller-Mcgrath D.E."/>
            <person name="Sieber C.M."/>
            <person name="Emerson J.B."/>
            <person name="Anantharaman K."/>
            <person name="Thomas B.C."/>
            <person name="Malmstrom R."/>
            <person name="Stieglmeier M."/>
            <person name="Klingl A."/>
            <person name="Woyke T."/>
            <person name="Ryan C.M."/>
            <person name="Banfield J.F."/>
        </authorList>
    </citation>
    <scope>NUCLEOTIDE SEQUENCE [LARGE SCALE GENOMIC DNA]</scope>
    <source>
        <strain evidence="2">CG08_land_8_20_14_0_20_40_16</strain>
    </source>
</reference>
<dbReference type="PANTHER" id="PTHR13016">
    <property type="entry name" value="AMMECR1 HOMOLOG"/>
    <property type="match status" value="1"/>
</dbReference>
<dbReference type="PANTHER" id="PTHR13016:SF0">
    <property type="entry name" value="AMME SYNDROME CANDIDATE GENE 1 PROTEIN"/>
    <property type="match status" value="1"/>
</dbReference>
<evidence type="ECO:0000313" key="2">
    <source>
        <dbReference type="EMBL" id="PIS43074.1"/>
    </source>
</evidence>
<dbReference type="InterPro" id="IPR027623">
    <property type="entry name" value="AmmeMemoSam_A"/>
</dbReference>
<dbReference type="Gene3D" id="3.30.700.20">
    <property type="entry name" value="Hypothetical protein ph0010, domain 1"/>
    <property type="match status" value="1"/>
</dbReference>
<dbReference type="NCBIfam" id="TIGR04335">
    <property type="entry name" value="AmmeMemoSam_A"/>
    <property type="match status" value="1"/>
</dbReference>
<dbReference type="InterPro" id="IPR023473">
    <property type="entry name" value="AMMECR1"/>
</dbReference>
<dbReference type="InterPro" id="IPR036071">
    <property type="entry name" value="AMMECR1_dom_sf"/>
</dbReference>
<dbReference type="EMBL" id="PEXU01000003">
    <property type="protein sequence ID" value="PIS43074.1"/>
    <property type="molecule type" value="Genomic_DNA"/>
</dbReference>
<accession>A0A2H0YX50</accession>
<sequence length="191" mass="21658">MKEYTTEEQKFLLKLARQSIEHAFNNGGKLQLSDADIPSEKLKEKRAAFVTLTQEGNLRGCIGSLEPELPLYQEIIARAFSAAFQDPRFLPLNPEELPKTKISISVLTVPKPLEFQDYQELLNKLTPEKDGVILKKGLRSATYLPKVWEELPNKEQFLSSLCQKAGLESDAWKGNIEVLTYQTIDFSEIEA</sequence>
<dbReference type="SUPFAM" id="SSF143447">
    <property type="entry name" value="AMMECR1-like"/>
    <property type="match status" value="1"/>
</dbReference>
<dbReference type="InterPro" id="IPR002733">
    <property type="entry name" value="AMMECR1_domain"/>
</dbReference>
<dbReference type="InterPro" id="IPR027485">
    <property type="entry name" value="AMMECR1_N"/>
</dbReference>
<comment type="caution">
    <text evidence="2">The sequence shown here is derived from an EMBL/GenBank/DDBJ whole genome shotgun (WGS) entry which is preliminary data.</text>
</comment>
<dbReference type="Pfam" id="PF01871">
    <property type="entry name" value="AMMECR1"/>
    <property type="match status" value="1"/>
</dbReference>
<protein>
    <submittedName>
        <fullName evidence="2">AmmeMemoRadiSam system protein A</fullName>
    </submittedName>
</protein>
<dbReference type="Gene3D" id="3.30.1490.150">
    <property type="entry name" value="Hypothetical protein ph0010, domain 2"/>
    <property type="match status" value="1"/>
</dbReference>
<evidence type="ECO:0000259" key="1">
    <source>
        <dbReference type="PROSITE" id="PS51112"/>
    </source>
</evidence>
<organism evidence="2 3">
    <name type="scientific">Candidatus Kerfeldbacteria bacterium CG08_land_8_20_14_0_20_40_16</name>
    <dbReference type="NCBI Taxonomy" id="2014244"/>
    <lineage>
        <taxon>Bacteria</taxon>
        <taxon>Candidatus Kerfeldiibacteriota</taxon>
    </lineage>
</organism>
<dbReference type="AlphaFoldDB" id="A0A2H0YX50"/>
<feature type="domain" description="AMMECR1" evidence="1">
    <location>
        <begin position="7"/>
        <end position="191"/>
    </location>
</feature>
<name>A0A2H0YX50_9BACT</name>
<dbReference type="NCBIfam" id="TIGR00296">
    <property type="entry name" value="TIGR00296 family protein"/>
    <property type="match status" value="1"/>
</dbReference>
<proteinExistence type="predicted"/>
<dbReference type="Proteomes" id="UP000231542">
    <property type="component" value="Unassembled WGS sequence"/>
</dbReference>